<evidence type="ECO:0000259" key="6">
    <source>
        <dbReference type="PROSITE" id="PS50038"/>
    </source>
</evidence>
<dbReference type="EMBL" id="SWLE01000001">
    <property type="protein sequence ID" value="TNN03179.1"/>
    <property type="molecule type" value="Genomic_DNA"/>
</dbReference>
<evidence type="ECO:0000256" key="4">
    <source>
        <dbReference type="SAM" id="MobiDB-lite"/>
    </source>
</evidence>
<comment type="caution">
    <text evidence="7">The sequence shown here is derived from an EMBL/GenBank/DDBJ whole genome shotgun (WGS) entry which is preliminary data.</text>
</comment>
<dbReference type="GO" id="GO:0060070">
    <property type="term" value="P:canonical Wnt signaling pathway"/>
    <property type="evidence" value="ECO:0007669"/>
    <property type="project" value="TreeGrafter"/>
</dbReference>
<feature type="disulfide bond" evidence="3">
    <location>
        <begin position="53"/>
        <end position="99"/>
    </location>
</feature>
<dbReference type="Pfam" id="PF01392">
    <property type="entry name" value="Fz"/>
    <property type="match status" value="1"/>
</dbReference>
<proteinExistence type="predicted"/>
<feature type="region of interest" description="Disordered" evidence="4">
    <location>
        <begin position="368"/>
        <end position="401"/>
    </location>
</feature>
<feature type="compositionally biased region" description="Basic and acidic residues" evidence="4">
    <location>
        <begin position="443"/>
        <end position="455"/>
    </location>
</feature>
<evidence type="ECO:0000256" key="5">
    <source>
        <dbReference type="SAM" id="SignalP"/>
    </source>
</evidence>
<organism evidence="7 8">
    <name type="scientific">Takifugu bimaculatus</name>
    <dbReference type="NCBI Taxonomy" id="433685"/>
    <lineage>
        <taxon>Eukaryota</taxon>
        <taxon>Metazoa</taxon>
        <taxon>Chordata</taxon>
        <taxon>Craniata</taxon>
        <taxon>Vertebrata</taxon>
        <taxon>Euteleostomi</taxon>
        <taxon>Actinopterygii</taxon>
        <taxon>Neopterygii</taxon>
        <taxon>Teleostei</taxon>
        <taxon>Neoteleostei</taxon>
        <taxon>Acanthomorphata</taxon>
        <taxon>Eupercaria</taxon>
        <taxon>Tetraodontiformes</taxon>
        <taxon>Tetradontoidea</taxon>
        <taxon>Tetraodontidae</taxon>
        <taxon>Takifugu</taxon>
    </lineage>
</organism>
<protein>
    <recommendedName>
        <fullName evidence="6">FZ domain-containing protein</fullName>
    </recommendedName>
</protein>
<feature type="compositionally biased region" description="Low complexity" evidence="4">
    <location>
        <begin position="162"/>
        <end position="174"/>
    </location>
</feature>
<feature type="compositionally biased region" description="Basic residues" evidence="4">
    <location>
        <begin position="386"/>
        <end position="401"/>
    </location>
</feature>
<dbReference type="CDD" id="cd07458">
    <property type="entry name" value="CRD_FZ1_like"/>
    <property type="match status" value="1"/>
</dbReference>
<keyword evidence="1" id="KW-0217">Developmental protein</keyword>
<reference evidence="7 8" key="1">
    <citation type="submission" date="2019-04" db="EMBL/GenBank/DDBJ databases">
        <title>The sequence and de novo assembly of Takifugu bimaculatus genome using PacBio and Hi-C technologies.</title>
        <authorList>
            <person name="Xu P."/>
            <person name="Liu B."/>
            <person name="Zhou Z."/>
        </authorList>
    </citation>
    <scope>NUCLEOTIDE SEQUENCE [LARGE SCALE GENOMIC DNA]</scope>
    <source>
        <strain evidence="7">TB-2018</strain>
        <tissue evidence="7">Muscle</tissue>
    </source>
</reference>
<evidence type="ECO:0000256" key="1">
    <source>
        <dbReference type="ARBA" id="ARBA00022473"/>
    </source>
</evidence>
<feature type="disulfide bond" evidence="3">
    <location>
        <begin position="45"/>
        <end position="106"/>
    </location>
</feature>
<dbReference type="GO" id="GO:0017147">
    <property type="term" value="F:Wnt-protein binding"/>
    <property type="evidence" value="ECO:0007669"/>
    <property type="project" value="TreeGrafter"/>
</dbReference>
<dbReference type="Gene3D" id="1.10.2000.10">
    <property type="entry name" value="Frizzled cysteine-rich domain"/>
    <property type="match status" value="1"/>
</dbReference>
<dbReference type="InterPro" id="IPR020067">
    <property type="entry name" value="Frizzled_dom"/>
</dbReference>
<dbReference type="GO" id="GO:0042813">
    <property type="term" value="F:Wnt receptor activity"/>
    <property type="evidence" value="ECO:0007669"/>
    <property type="project" value="TreeGrafter"/>
</dbReference>
<dbReference type="GO" id="GO:0005886">
    <property type="term" value="C:plasma membrane"/>
    <property type="evidence" value="ECO:0007669"/>
    <property type="project" value="TreeGrafter"/>
</dbReference>
<dbReference type="PANTHER" id="PTHR11309">
    <property type="entry name" value="FRIZZLED"/>
    <property type="match status" value="1"/>
</dbReference>
<evidence type="ECO:0000256" key="3">
    <source>
        <dbReference type="PROSITE-ProRule" id="PRU00090"/>
    </source>
</evidence>
<dbReference type="SUPFAM" id="SSF63501">
    <property type="entry name" value="Frizzled cysteine-rich domain"/>
    <property type="match status" value="1"/>
</dbReference>
<name>A0A4Z2CG33_9TELE</name>
<dbReference type="InterPro" id="IPR015526">
    <property type="entry name" value="Frizzled/SFRP"/>
</dbReference>
<dbReference type="SMART" id="SM00063">
    <property type="entry name" value="FRI"/>
    <property type="match status" value="1"/>
</dbReference>
<evidence type="ECO:0000313" key="7">
    <source>
        <dbReference type="EMBL" id="TNN03179.1"/>
    </source>
</evidence>
<dbReference type="PROSITE" id="PS50038">
    <property type="entry name" value="FZ"/>
    <property type="match status" value="1"/>
</dbReference>
<feature type="region of interest" description="Disordered" evidence="4">
    <location>
        <begin position="158"/>
        <end position="199"/>
    </location>
</feature>
<sequence length="603" mass="67130">MAAARSTTGSTLLRIMWLLCGLFSYMSAQHYNSESGISVPEHGFCQQISIPLCTDIAYNQTIMPNLLGHTNQEDAGLEVHQFYPLVKVQCSADLKFFLCSMYAPVCTVLEQAIPPCRSLCERARQGCEALMNKFGFQWPERLRCEAFPVHGAGEICVGQNTSEPNSPASSSSPFAPDPVTLPPHLMRPNQGPPHHNQLHQFSCPFAAGGSFLHGLPILGGQRLRGPLRAEQTHRNHVFPRGRGKIWAAVGRDLVHPVLREHPVHRADVFSGHEAVPIPREAHHLPVGVLFHGGGGLRRRVLPGGQSGVCGQVQRGRLQDGGPGDEEGGLHHPLHGAVLLRHGQLHLVGDSVPDLVPVCWNEMGPRGHRGQLPVLPPGRLGRPCHQDHHHPRHGSGGGRRPHRRVFRRHFQRGLPPRLCPGASFRLPVHRDLLPPGRLRVPLPDPHHHEARRHQDGEAGEADGAHRRVQRAVHGARHHRDRLLLLRAGLQGALGAHLAHADLQALRHPLPDPQLRPHDTRLHSVHDQIPDDHDRRDHLRFLGLVWENPPVVAAVLQAPQLREPRRDDGVRRRERGRSLLHEVNSFSFSIVFWTHFDCFPPRTVT</sequence>
<gene>
    <name evidence="7" type="ORF">fugu_000208</name>
</gene>
<feature type="chain" id="PRO_5021253824" description="FZ domain-containing protein" evidence="5">
    <location>
        <begin position="29"/>
        <end position="603"/>
    </location>
</feature>
<dbReference type="InterPro" id="IPR036790">
    <property type="entry name" value="Frizzled_dom_sf"/>
</dbReference>
<feature type="domain" description="FZ" evidence="6">
    <location>
        <begin position="40"/>
        <end position="159"/>
    </location>
</feature>
<keyword evidence="2 3" id="KW-1015">Disulfide bond</keyword>
<feature type="compositionally biased region" description="Basic residues" evidence="4">
    <location>
        <begin position="465"/>
        <end position="475"/>
    </location>
</feature>
<feature type="compositionally biased region" description="Low complexity" evidence="4">
    <location>
        <begin position="369"/>
        <end position="382"/>
    </location>
</feature>
<accession>A0A4Z2CG33</accession>
<evidence type="ECO:0000313" key="8">
    <source>
        <dbReference type="Proteomes" id="UP000516260"/>
    </source>
</evidence>
<dbReference type="AlphaFoldDB" id="A0A4Z2CG33"/>
<feature type="region of interest" description="Disordered" evidence="4">
    <location>
        <begin position="436"/>
        <end position="475"/>
    </location>
</feature>
<evidence type="ECO:0000256" key="2">
    <source>
        <dbReference type="ARBA" id="ARBA00023157"/>
    </source>
</evidence>
<dbReference type="FunFam" id="1.10.2000.10:FF:000003">
    <property type="entry name" value="Frizzled class receptor 2"/>
    <property type="match status" value="1"/>
</dbReference>
<dbReference type="PANTHER" id="PTHR11309:SF31">
    <property type="entry name" value="FRIZZLED-7"/>
    <property type="match status" value="1"/>
</dbReference>
<comment type="caution">
    <text evidence="3">Lacks conserved residue(s) required for the propagation of feature annotation.</text>
</comment>
<dbReference type="GO" id="GO:0035567">
    <property type="term" value="P:non-canonical Wnt signaling pathway"/>
    <property type="evidence" value="ECO:0007669"/>
    <property type="project" value="TreeGrafter"/>
</dbReference>
<feature type="disulfide bond" evidence="3">
    <location>
        <begin position="120"/>
        <end position="144"/>
    </location>
</feature>
<feature type="signal peptide" evidence="5">
    <location>
        <begin position="1"/>
        <end position="28"/>
    </location>
</feature>
<keyword evidence="8" id="KW-1185">Reference proteome</keyword>
<dbReference type="Proteomes" id="UP000516260">
    <property type="component" value="Chromosome 1"/>
</dbReference>
<keyword evidence="5" id="KW-0732">Signal</keyword>